<accession>A0AAV4N6V5</accession>
<evidence type="ECO:0000313" key="1">
    <source>
        <dbReference type="EMBL" id="GIX80484.1"/>
    </source>
</evidence>
<reference evidence="1 2" key="1">
    <citation type="submission" date="2021-06" db="EMBL/GenBank/DDBJ databases">
        <title>Caerostris extrusa draft genome.</title>
        <authorList>
            <person name="Kono N."/>
            <person name="Arakawa K."/>
        </authorList>
    </citation>
    <scope>NUCLEOTIDE SEQUENCE [LARGE SCALE GENOMIC DNA]</scope>
</reference>
<dbReference type="Proteomes" id="UP001054945">
    <property type="component" value="Unassembled WGS sequence"/>
</dbReference>
<dbReference type="EMBL" id="BPLR01020597">
    <property type="protein sequence ID" value="GIX80484.1"/>
    <property type="molecule type" value="Genomic_DNA"/>
</dbReference>
<evidence type="ECO:0000313" key="2">
    <source>
        <dbReference type="Proteomes" id="UP001054945"/>
    </source>
</evidence>
<organism evidence="1 2">
    <name type="scientific">Caerostris extrusa</name>
    <name type="common">Bark spider</name>
    <name type="synonym">Caerostris bankana</name>
    <dbReference type="NCBI Taxonomy" id="172846"/>
    <lineage>
        <taxon>Eukaryota</taxon>
        <taxon>Metazoa</taxon>
        <taxon>Ecdysozoa</taxon>
        <taxon>Arthropoda</taxon>
        <taxon>Chelicerata</taxon>
        <taxon>Arachnida</taxon>
        <taxon>Araneae</taxon>
        <taxon>Araneomorphae</taxon>
        <taxon>Entelegynae</taxon>
        <taxon>Araneoidea</taxon>
        <taxon>Araneidae</taxon>
        <taxon>Caerostris</taxon>
    </lineage>
</organism>
<protein>
    <submittedName>
        <fullName evidence="1">Uncharacterized protein</fullName>
    </submittedName>
</protein>
<dbReference type="AlphaFoldDB" id="A0AAV4N6V5"/>
<comment type="caution">
    <text evidence="1">The sequence shown here is derived from an EMBL/GenBank/DDBJ whole genome shotgun (WGS) entry which is preliminary data.</text>
</comment>
<name>A0AAV4N6V5_CAEEX</name>
<proteinExistence type="predicted"/>
<sequence length="293" mass="33341">MYETRNSKRVAGIKDKISVSKAPKVLVKEETKRKRNYSRKKRLLKLLKIPTKYVKRVLRSKNENILCYAPVLAANKILSARKTNKRSRISEIYDIERDEDIMNESPRVKKKKKIIKKPKTIKSKINKYVSSNSNQKNTEFFALQNNGVIKQLKSVELTKNTIQDNAINSKLTTLDHVNKIENLNCISRDFDSILKPMDYISKLKNPILESVNPVLQPTNNASEERSPVLEPLNSILELSIVSEHVNSVPEHTNSFSNSVDCIADSLNCIVKPSCSIEPLSPNVHKDTENAVCK</sequence>
<keyword evidence="2" id="KW-1185">Reference proteome</keyword>
<gene>
    <name evidence="1" type="ORF">CEXT_123521</name>
</gene>